<dbReference type="Pfam" id="PF01636">
    <property type="entry name" value="APH"/>
    <property type="match status" value="1"/>
</dbReference>
<protein>
    <recommendedName>
        <fullName evidence="1">Aminoglycoside phosphotransferase domain-containing protein</fullName>
    </recommendedName>
</protein>
<dbReference type="Gene3D" id="1.10.510.10">
    <property type="entry name" value="Transferase(Phosphotransferase) domain 1"/>
    <property type="match status" value="1"/>
</dbReference>
<dbReference type="SUPFAM" id="SSF56112">
    <property type="entry name" value="Protein kinase-like (PK-like)"/>
    <property type="match status" value="1"/>
</dbReference>
<dbReference type="RefSeq" id="WP_344137978.1">
    <property type="nucleotide sequence ID" value="NZ_BAAALT010000228.1"/>
</dbReference>
<gene>
    <name evidence="2" type="ORF">GCM10009682_52450</name>
</gene>
<organism evidence="2 3">
    <name type="scientific">Luedemannella flava</name>
    <dbReference type="NCBI Taxonomy" id="349316"/>
    <lineage>
        <taxon>Bacteria</taxon>
        <taxon>Bacillati</taxon>
        <taxon>Actinomycetota</taxon>
        <taxon>Actinomycetes</taxon>
        <taxon>Micromonosporales</taxon>
        <taxon>Micromonosporaceae</taxon>
        <taxon>Luedemannella</taxon>
    </lineage>
</organism>
<dbReference type="Proteomes" id="UP001500218">
    <property type="component" value="Unassembled WGS sequence"/>
</dbReference>
<comment type="caution">
    <text evidence="2">The sequence shown here is derived from an EMBL/GenBank/DDBJ whole genome shotgun (WGS) entry which is preliminary data.</text>
</comment>
<sequence>MYTEPTDLDRTELADVIRDGWALDVADLTYEPVGYGTHHYRSGDLFINVDDATDWVTLGRSLAVAVLLKDHKHEYAHAPCRRPDGGWLAGMAEGRYAVSVYDVIDGTSGHFGETLDRDQRATVLAALARLHSETVPPDLPPREDFAIPDRDTVLDDLDVPWTRGPYGERARELIVANAGDLRERLSGYDALVARTPTDGWVVTHGEPHAGNLMWTRAGDLRLIDWDTVKLAPPERDLWLLPGDDWSAYGRGPDEAALRLYRSRWELADICGYVAQLKGAHADDEDTRVAWRALSGYVSS</sequence>
<keyword evidence="3" id="KW-1185">Reference proteome</keyword>
<dbReference type="Gene3D" id="1.20.58.840">
    <property type="match status" value="1"/>
</dbReference>
<proteinExistence type="predicted"/>
<dbReference type="InterPro" id="IPR011009">
    <property type="entry name" value="Kinase-like_dom_sf"/>
</dbReference>
<feature type="domain" description="Aminoglycoside phosphotransferase" evidence="1">
    <location>
        <begin position="116"/>
        <end position="261"/>
    </location>
</feature>
<evidence type="ECO:0000313" key="3">
    <source>
        <dbReference type="Proteomes" id="UP001500218"/>
    </source>
</evidence>
<evidence type="ECO:0000259" key="1">
    <source>
        <dbReference type="Pfam" id="PF01636"/>
    </source>
</evidence>
<dbReference type="EMBL" id="BAAALT010000228">
    <property type="protein sequence ID" value="GAA1826306.1"/>
    <property type="molecule type" value="Genomic_DNA"/>
</dbReference>
<name>A0ABP4YP87_9ACTN</name>
<dbReference type="InterPro" id="IPR002575">
    <property type="entry name" value="Aminoglycoside_PTrfase"/>
</dbReference>
<evidence type="ECO:0000313" key="2">
    <source>
        <dbReference type="EMBL" id="GAA1826306.1"/>
    </source>
</evidence>
<reference evidence="3" key="1">
    <citation type="journal article" date="2019" name="Int. J. Syst. Evol. Microbiol.">
        <title>The Global Catalogue of Microorganisms (GCM) 10K type strain sequencing project: providing services to taxonomists for standard genome sequencing and annotation.</title>
        <authorList>
            <consortium name="The Broad Institute Genomics Platform"/>
            <consortium name="The Broad Institute Genome Sequencing Center for Infectious Disease"/>
            <person name="Wu L."/>
            <person name="Ma J."/>
        </authorList>
    </citation>
    <scope>NUCLEOTIDE SEQUENCE [LARGE SCALE GENOMIC DNA]</scope>
    <source>
        <strain evidence="3">JCM 13250</strain>
    </source>
</reference>
<accession>A0ABP4YP87</accession>